<accession>A0A8G1RU95</accession>
<dbReference type="VEuPathDB" id="FungiDB:BO72DRAFT_42353"/>
<dbReference type="GeneID" id="63860177"/>
<gene>
    <name evidence="2" type="ORF">BO72DRAFT_42353</name>
</gene>
<evidence type="ECO:0000313" key="3">
    <source>
        <dbReference type="Proteomes" id="UP000249789"/>
    </source>
</evidence>
<reference evidence="2 3" key="1">
    <citation type="submission" date="2018-02" db="EMBL/GenBank/DDBJ databases">
        <title>The genomes of Aspergillus section Nigri reveals drivers in fungal speciation.</title>
        <authorList>
            <consortium name="DOE Joint Genome Institute"/>
            <person name="Vesth T.C."/>
            <person name="Nybo J."/>
            <person name="Theobald S."/>
            <person name="Brandl J."/>
            <person name="Frisvad J.C."/>
            <person name="Nielsen K.F."/>
            <person name="Lyhne E.K."/>
            <person name="Kogle M.E."/>
            <person name="Kuo A."/>
            <person name="Riley R."/>
            <person name="Clum A."/>
            <person name="Nolan M."/>
            <person name="Lipzen A."/>
            <person name="Salamov A."/>
            <person name="Henrissat B."/>
            <person name="Wiebenga A."/>
            <person name="De vries R.P."/>
            <person name="Grigoriev I.V."/>
            <person name="Mortensen U.H."/>
            <person name="Andersen M.R."/>
            <person name="Baker S.E."/>
        </authorList>
    </citation>
    <scope>NUCLEOTIDE SEQUENCE [LARGE SCALE GENOMIC DNA]</scope>
    <source>
        <strain evidence="2 3">CBS 313.89</strain>
    </source>
</reference>
<dbReference type="Proteomes" id="UP000249789">
    <property type="component" value="Unassembled WGS sequence"/>
</dbReference>
<organism evidence="2 3">
    <name type="scientific">Aspergillus fijiensis CBS 313.89</name>
    <dbReference type="NCBI Taxonomy" id="1448319"/>
    <lineage>
        <taxon>Eukaryota</taxon>
        <taxon>Fungi</taxon>
        <taxon>Dikarya</taxon>
        <taxon>Ascomycota</taxon>
        <taxon>Pezizomycotina</taxon>
        <taxon>Eurotiomycetes</taxon>
        <taxon>Eurotiomycetidae</taxon>
        <taxon>Eurotiales</taxon>
        <taxon>Aspergillaceae</taxon>
        <taxon>Aspergillus</taxon>
    </lineage>
</organism>
<protein>
    <submittedName>
        <fullName evidence="2">Uncharacterized protein</fullName>
    </submittedName>
</protein>
<keyword evidence="3" id="KW-1185">Reference proteome</keyword>
<dbReference type="EMBL" id="KZ824633">
    <property type="protein sequence ID" value="RAK79359.1"/>
    <property type="molecule type" value="Genomic_DNA"/>
</dbReference>
<sequence>MTCTRVTSQGKQSDRRDARPGDVQYSSKKKRFENTVKNPWRMDQIRWCDHELINLINLQLIRGRRDRQTDRKEGEQIESDERERETWMDSRRVVISGPLGTKSANPHLRLWLHGGDLSLSLGRD</sequence>
<feature type="compositionally biased region" description="Polar residues" evidence="1">
    <location>
        <begin position="1"/>
        <end position="11"/>
    </location>
</feature>
<feature type="region of interest" description="Disordered" evidence="1">
    <location>
        <begin position="64"/>
        <end position="84"/>
    </location>
</feature>
<evidence type="ECO:0000256" key="1">
    <source>
        <dbReference type="SAM" id="MobiDB-lite"/>
    </source>
</evidence>
<feature type="region of interest" description="Disordered" evidence="1">
    <location>
        <begin position="1"/>
        <end position="30"/>
    </location>
</feature>
<proteinExistence type="predicted"/>
<feature type="compositionally biased region" description="Basic and acidic residues" evidence="1">
    <location>
        <begin position="66"/>
        <end position="84"/>
    </location>
</feature>
<name>A0A8G1RU95_9EURO</name>
<dbReference type="AlphaFoldDB" id="A0A8G1RU95"/>
<dbReference type="RefSeq" id="XP_040803369.1">
    <property type="nucleotide sequence ID" value="XM_040942844.1"/>
</dbReference>
<evidence type="ECO:0000313" key="2">
    <source>
        <dbReference type="EMBL" id="RAK79359.1"/>
    </source>
</evidence>